<protein>
    <submittedName>
        <fullName evidence="2">Uncharacterized protein</fullName>
    </submittedName>
</protein>
<keyword evidence="1" id="KW-1133">Transmembrane helix</keyword>
<sequence>MSNIIRFYRLLLPFENLKITTSLTFSQVLQRLDEVVDTPKLFRITLPFGPPPPKPYEGTIYGKTFKISRIISGRNSFLPLIEGEIYPQPFGCHININMSLPKIVLVFMLLWLWTTGSIGIFALFAWLAEPSIGPIFIPLLGMFIFGLLLCIIPFKIEAKIATKFLSTLFN</sequence>
<feature type="transmembrane region" description="Helical" evidence="1">
    <location>
        <begin position="132"/>
        <end position="154"/>
    </location>
</feature>
<dbReference type="RefSeq" id="WP_096828164.1">
    <property type="nucleotide sequence ID" value="NZ_NXIB02000112.1"/>
</dbReference>
<dbReference type="OrthoDB" id="439428at2"/>
<gene>
    <name evidence="2" type="ORF">CP500_017115</name>
</gene>
<dbReference type="Proteomes" id="UP000226442">
    <property type="component" value="Unassembled WGS sequence"/>
</dbReference>
<feature type="transmembrane region" description="Helical" evidence="1">
    <location>
        <begin position="103"/>
        <end position="126"/>
    </location>
</feature>
<keyword evidence="1" id="KW-0472">Membrane</keyword>
<comment type="caution">
    <text evidence="2">The sequence shown here is derived from an EMBL/GenBank/DDBJ whole genome shotgun (WGS) entry which is preliminary data.</text>
</comment>
<evidence type="ECO:0000256" key="1">
    <source>
        <dbReference type="SAM" id="Phobius"/>
    </source>
</evidence>
<keyword evidence="1" id="KW-0812">Transmembrane</keyword>
<dbReference type="AlphaFoldDB" id="A0A2G4EXL5"/>
<proteinExistence type="predicted"/>
<reference evidence="2" key="1">
    <citation type="submission" date="2017-10" db="EMBL/GenBank/DDBJ databases">
        <title>Draft genome sequence of the planktic cyanobacteria Tychonema bourrellyi isolated from alpine lentic freshwater.</title>
        <authorList>
            <person name="Tett A."/>
            <person name="Armanini F."/>
            <person name="Asnicar F."/>
            <person name="Boscaini A."/>
            <person name="Pasolli E."/>
            <person name="Zolfo M."/>
            <person name="Donati C."/>
            <person name="Salmaso N."/>
            <person name="Segata N."/>
        </authorList>
    </citation>
    <scope>NUCLEOTIDE SEQUENCE</scope>
    <source>
        <strain evidence="2">FEM_GT703</strain>
    </source>
</reference>
<accession>A0A2G4EXL5</accession>
<dbReference type="EMBL" id="NXIB02000112">
    <property type="protein sequence ID" value="PHX54261.1"/>
    <property type="molecule type" value="Genomic_DNA"/>
</dbReference>
<evidence type="ECO:0000313" key="3">
    <source>
        <dbReference type="Proteomes" id="UP000226442"/>
    </source>
</evidence>
<name>A0A2G4EXL5_9CYAN</name>
<keyword evidence="3" id="KW-1185">Reference proteome</keyword>
<organism evidence="2 3">
    <name type="scientific">Tychonema bourrellyi FEM_GT703</name>
    <dbReference type="NCBI Taxonomy" id="2040638"/>
    <lineage>
        <taxon>Bacteria</taxon>
        <taxon>Bacillati</taxon>
        <taxon>Cyanobacteriota</taxon>
        <taxon>Cyanophyceae</taxon>
        <taxon>Oscillatoriophycideae</taxon>
        <taxon>Oscillatoriales</taxon>
        <taxon>Microcoleaceae</taxon>
        <taxon>Tychonema</taxon>
    </lineage>
</organism>
<evidence type="ECO:0000313" key="2">
    <source>
        <dbReference type="EMBL" id="PHX54261.1"/>
    </source>
</evidence>